<dbReference type="Gene3D" id="3.20.20.150">
    <property type="entry name" value="Divalent-metal-dependent TIM barrel enzymes"/>
    <property type="match status" value="1"/>
</dbReference>
<name>A0ABS9HRK0_9GAMM</name>
<organism evidence="2 3">
    <name type="scientific">Marilutibacter chinensis</name>
    <dbReference type="NCBI Taxonomy" id="2912247"/>
    <lineage>
        <taxon>Bacteria</taxon>
        <taxon>Pseudomonadati</taxon>
        <taxon>Pseudomonadota</taxon>
        <taxon>Gammaproteobacteria</taxon>
        <taxon>Lysobacterales</taxon>
        <taxon>Lysobacteraceae</taxon>
        <taxon>Marilutibacter</taxon>
    </lineage>
</organism>
<dbReference type="Pfam" id="PF05114">
    <property type="entry name" value="MbnB_TglH_ChrH"/>
    <property type="match status" value="1"/>
</dbReference>
<proteinExistence type="predicted"/>
<dbReference type="EMBL" id="JAKJPO010000001">
    <property type="protein sequence ID" value="MCF7220717.1"/>
    <property type="molecule type" value="Genomic_DNA"/>
</dbReference>
<dbReference type="InterPro" id="IPR007801">
    <property type="entry name" value="MbnB/TglH/ChrH"/>
</dbReference>
<sequence length="474" mass="52714">MAPLPELGVGIVYFPALEPLLDAGKGLIDVIEVEPQPLWLMDSQAGGSPRLDERAFDRLRARPQRKLVHGVGMPLAGTLGLDMPQIAPFLESIARLDPPWISEHLAFLRAGPPHRAFNTGFLLPPLQSQETIETSVRNIRRMQAAVGRPLAFENPANYLRPLPGEIGDGAFLAEIAERADCGILLDLHNLWCNQLNGRQSVDEVLSALPLERVWEVHLAGGDAMDGFWLDAHSGPVPDPLMTLCRHWFPRLPNLKSVVFEIIPDYLPAKGIDTDALLAQLQAIRDLWETRGSRARRAARSRPRKTSPDVGADLPSQSEWENTLARRVNRRHTPEPADATWIHDPAIGILQQLVTNVRAGMLVDLLTLSYRLMVLYLGEPRVRTLMETYWEQTMPEPFAGREAARFARFVRDQRLAVPYLDEVLAYEVASMDAVATGVARQVAFSSDPRVIVEALRAGRRPDAVPAGQYELTVTP</sequence>
<gene>
    <name evidence="2" type="ORF">L3V18_02775</name>
</gene>
<dbReference type="InterPro" id="IPR036237">
    <property type="entry name" value="Xyl_isomerase-like_sf"/>
</dbReference>
<dbReference type="SUPFAM" id="SSF51658">
    <property type="entry name" value="Xylose isomerase-like"/>
    <property type="match status" value="1"/>
</dbReference>
<dbReference type="Proteomes" id="UP001430796">
    <property type="component" value="Unassembled WGS sequence"/>
</dbReference>
<evidence type="ECO:0000256" key="1">
    <source>
        <dbReference type="SAM" id="MobiDB-lite"/>
    </source>
</evidence>
<accession>A0ABS9HRK0</accession>
<protein>
    <submittedName>
        <fullName evidence="2">DUF692 domain-containing protein</fullName>
    </submittedName>
</protein>
<keyword evidence="3" id="KW-1185">Reference proteome</keyword>
<reference evidence="3" key="1">
    <citation type="submission" date="2022-01" db="EMBL/GenBank/DDBJ databases">
        <title>Lysobacter chinensis sp. nov., a bacterium isolated from cow dung compost.</title>
        <authorList>
            <person name="Zhou L.Y."/>
        </authorList>
    </citation>
    <scope>NUCLEOTIDE SEQUENCE [LARGE SCALE GENOMIC DNA]</scope>
    <source>
        <strain evidence="3">TLK-CK17</strain>
    </source>
</reference>
<comment type="caution">
    <text evidence="2">The sequence shown here is derived from an EMBL/GenBank/DDBJ whole genome shotgun (WGS) entry which is preliminary data.</text>
</comment>
<feature type="compositionally biased region" description="Basic residues" evidence="1">
    <location>
        <begin position="294"/>
        <end position="304"/>
    </location>
</feature>
<dbReference type="PANTHER" id="PTHR42194:SF1">
    <property type="entry name" value="UPF0276 PROTEIN HI_1600"/>
    <property type="match status" value="1"/>
</dbReference>
<feature type="region of interest" description="Disordered" evidence="1">
    <location>
        <begin position="294"/>
        <end position="315"/>
    </location>
</feature>
<reference evidence="2 3" key="2">
    <citation type="submission" date="2022-01" db="EMBL/GenBank/DDBJ databases">
        <title>Lysobacter chinensis sp. nov., a bacterium isolated from cow dung compost.</title>
        <authorList>
            <person name="Liu Y."/>
        </authorList>
    </citation>
    <scope>NUCLEOTIDE SEQUENCE [LARGE SCALE GENOMIC DNA]</scope>
    <source>
        <strain evidence="2 3">TLK-CK17</strain>
    </source>
</reference>
<dbReference type="RefSeq" id="WP_237053068.1">
    <property type="nucleotide sequence ID" value="NZ_JAKJPO010000001.1"/>
</dbReference>
<evidence type="ECO:0000313" key="2">
    <source>
        <dbReference type="EMBL" id="MCF7220717.1"/>
    </source>
</evidence>
<evidence type="ECO:0000313" key="3">
    <source>
        <dbReference type="Proteomes" id="UP001430796"/>
    </source>
</evidence>
<dbReference type="PANTHER" id="PTHR42194">
    <property type="entry name" value="UPF0276 PROTEIN HI_1600"/>
    <property type="match status" value="1"/>
</dbReference>